<name>A0ABS3WIA2_9BACL</name>
<protein>
    <submittedName>
        <fullName evidence="4">Alpha/beta fold hydrolase</fullName>
    </submittedName>
</protein>
<dbReference type="PANTHER" id="PTHR43798:SF33">
    <property type="entry name" value="HYDROLASE, PUTATIVE (AFU_ORTHOLOGUE AFUA_2G14860)-RELATED"/>
    <property type="match status" value="1"/>
</dbReference>
<keyword evidence="1" id="KW-0805">Transcription regulation</keyword>
<dbReference type="Proteomes" id="UP000670947">
    <property type="component" value="Unassembled WGS sequence"/>
</dbReference>
<evidence type="ECO:0000313" key="5">
    <source>
        <dbReference type="Proteomes" id="UP000670947"/>
    </source>
</evidence>
<gene>
    <name evidence="4" type="ORF">I8J29_28045</name>
</gene>
<reference evidence="4 5" key="1">
    <citation type="submission" date="2021-03" db="EMBL/GenBank/DDBJ databases">
        <title>Paenibacillus artemisicola MWE-103 whole genome sequence.</title>
        <authorList>
            <person name="Ham Y.J."/>
        </authorList>
    </citation>
    <scope>NUCLEOTIDE SEQUENCE [LARGE SCALE GENOMIC DNA]</scope>
    <source>
        <strain evidence="4 5">MWE-103</strain>
    </source>
</reference>
<dbReference type="SUPFAM" id="SSF46894">
    <property type="entry name" value="C-terminal effector domain of the bipartite response regulators"/>
    <property type="match status" value="1"/>
</dbReference>
<dbReference type="PRINTS" id="PR00111">
    <property type="entry name" value="ABHYDROLASE"/>
</dbReference>
<dbReference type="InterPro" id="IPR000073">
    <property type="entry name" value="AB_hydrolase_1"/>
</dbReference>
<dbReference type="GO" id="GO:0016787">
    <property type="term" value="F:hydrolase activity"/>
    <property type="evidence" value="ECO:0007669"/>
    <property type="project" value="UniProtKB-KW"/>
</dbReference>
<dbReference type="Gene3D" id="1.10.10.10">
    <property type="entry name" value="Winged helix-like DNA-binding domain superfamily/Winged helix DNA-binding domain"/>
    <property type="match status" value="1"/>
</dbReference>
<comment type="caution">
    <text evidence="4">The sequence shown here is derived from an EMBL/GenBank/DDBJ whole genome shotgun (WGS) entry which is preliminary data.</text>
</comment>
<keyword evidence="4" id="KW-0378">Hydrolase</keyword>
<dbReference type="InterPro" id="IPR016032">
    <property type="entry name" value="Sig_transdc_resp-reg_C-effctor"/>
</dbReference>
<dbReference type="PANTHER" id="PTHR43798">
    <property type="entry name" value="MONOACYLGLYCEROL LIPASE"/>
    <property type="match status" value="1"/>
</dbReference>
<evidence type="ECO:0000256" key="2">
    <source>
        <dbReference type="ARBA" id="ARBA00023163"/>
    </source>
</evidence>
<sequence>MRDFRINGIHIRDTGGEAPGTGETLVLLHGLGWDMACWDTLLPFFPASYRIVMIDLRGHGQSEGDNGGPGWHAFVWDIRRIADRLGLETFHLAGYGFGANLAIKYSAADPGQVRRLILMAPVVLLPREVIGEMVRARQTILERRSIRELARYLAAQMTAQPADSRTFGRAEQAFAAMDPDRYFGLLNLYLDAPTDYDYRSIRHPVLTLVGEFDELNAASYALTLRFLRDSRLVVVPGSANAVFLDQPETAATLMAEFMTANFMAPAGDEDLLAARPERRERRSHESGSDGSARIRADFLDGFRIRIDGEERHEGWNQRYAKSLLLFLVLNRAATREQICDALFPDKPLKRALANLKVYLNHLKKLLEPSGSARQEASGMLAVDKDHIRLIGPVESDLLRLMRAVQAAQREEELSAKLKRCRDAVLNVPETLLPGLFDDWIADVRSGLEAQLIALAAEAAKLEEARGNLAGSLYFLQKASLYQPEDESLFEQTLRLADHMLQARRQ</sequence>
<feature type="domain" description="AB hydrolase-1" evidence="3">
    <location>
        <begin position="24"/>
        <end position="245"/>
    </location>
</feature>
<evidence type="ECO:0000259" key="3">
    <source>
        <dbReference type="Pfam" id="PF00561"/>
    </source>
</evidence>
<dbReference type="InterPro" id="IPR050266">
    <property type="entry name" value="AB_hydrolase_sf"/>
</dbReference>
<dbReference type="InterPro" id="IPR036388">
    <property type="entry name" value="WH-like_DNA-bd_sf"/>
</dbReference>
<proteinExistence type="predicted"/>
<dbReference type="RefSeq" id="WP_208850658.1">
    <property type="nucleotide sequence ID" value="NZ_JAGGDJ010000046.1"/>
</dbReference>
<dbReference type="InterPro" id="IPR029058">
    <property type="entry name" value="AB_hydrolase_fold"/>
</dbReference>
<evidence type="ECO:0000256" key="1">
    <source>
        <dbReference type="ARBA" id="ARBA00023015"/>
    </source>
</evidence>
<organism evidence="4 5">
    <name type="scientific">Paenibacillus artemisiicola</name>
    <dbReference type="NCBI Taxonomy" id="1172618"/>
    <lineage>
        <taxon>Bacteria</taxon>
        <taxon>Bacillati</taxon>
        <taxon>Bacillota</taxon>
        <taxon>Bacilli</taxon>
        <taxon>Bacillales</taxon>
        <taxon>Paenibacillaceae</taxon>
        <taxon>Paenibacillus</taxon>
    </lineage>
</organism>
<keyword evidence="5" id="KW-1185">Reference proteome</keyword>
<keyword evidence="2" id="KW-0804">Transcription</keyword>
<evidence type="ECO:0000313" key="4">
    <source>
        <dbReference type="EMBL" id="MBO7748052.1"/>
    </source>
</evidence>
<dbReference type="EMBL" id="JAGGDJ010000046">
    <property type="protein sequence ID" value="MBO7748052.1"/>
    <property type="molecule type" value="Genomic_DNA"/>
</dbReference>
<accession>A0ABS3WIA2</accession>
<dbReference type="Pfam" id="PF00561">
    <property type="entry name" value="Abhydrolase_1"/>
    <property type="match status" value="1"/>
</dbReference>
<dbReference type="Gene3D" id="3.40.50.1820">
    <property type="entry name" value="alpha/beta hydrolase"/>
    <property type="match status" value="1"/>
</dbReference>
<dbReference type="SUPFAM" id="SSF53474">
    <property type="entry name" value="alpha/beta-Hydrolases"/>
    <property type="match status" value="1"/>
</dbReference>